<protein>
    <submittedName>
        <fullName evidence="1">Uncharacterized protein</fullName>
    </submittedName>
</protein>
<reference evidence="1" key="1">
    <citation type="journal article" date="2023" name="G3 (Bethesda)">
        <title>A reference genome for the long-term kleptoplast-retaining sea slug Elysia crispata morphotype clarki.</title>
        <authorList>
            <person name="Eastman K.E."/>
            <person name="Pendleton A.L."/>
            <person name="Shaikh M.A."/>
            <person name="Suttiyut T."/>
            <person name="Ogas R."/>
            <person name="Tomko P."/>
            <person name="Gavelis G."/>
            <person name="Widhalm J.R."/>
            <person name="Wisecaver J.H."/>
        </authorList>
    </citation>
    <scope>NUCLEOTIDE SEQUENCE</scope>
    <source>
        <strain evidence="1">ECLA1</strain>
    </source>
</reference>
<dbReference type="Proteomes" id="UP001283361">
    <property type="component" value="Unassembled WGS sequence"/>
</dbReference>
<comment type="caution">
    <text evidence="1">The sequence shown here is derived from an EMBL/GenBank/DDBJ whole genome shotgun (WGS) entry which is preliminary data.</text>
</comment>
<accession>A0AAE0XP80</accession>
<gene>
    <name evidence="1" type="ORF">RRG08_022897</name>
</gene>
<name>A0AAE0XP80_9GAST</name>
<evidence type="ECO:0000313" key="2">
    <source>
        <dbReference type="Proteomes" id="UP001283361"/>
    </source>
</evidence>
<organism evidence="1 2">
    <name type="scientific">Elysia crispata</name>
    <name type="common">lettuce slug</name>
    <dbReference type="NCBI Taxonomy" id="231223"/>
    <lineage>
        <taxon>Eukaryota</taxon>
        <taxon>Metazoa</taxon>
        <taxon>Spiralia</taxon>
        <taxon>Lophotrochozoa</taxon>
        <taxon>Mollusca</taxon>
        <taxon>Gastropoda</taxon>
        <taxon>Heterobranchia</taxon>
        <taxon>Euthyneura</taxon>
        <taxon>Panpulmonata</taxon>
        <taxon>Sacoglossa</taxon>
        <taxon>Placobranchoidea</taxon>
        <taxon>Plakobranchidae</taxon>
        <taxon>Elysia</taxon>
    </lineage>
</organism>
<sequence>MWRTEFQQQIARSKIPLLIPHAELKWNIPDLVFFSLSTVFPAMGKPTARTITDDRNVRFISATQAPSTSHSGTITLNGTSMLRSSSDFQGPSLSTEPPCYGALQTCEAIKPTSDYRHLDWMQMVSSSQSVVNGKPPVLTDLLAFSAPLLWPEWPPTQIIVSLDLNIVPGFAESFRDEPIRSPLLRKTRVWHLRLNRGRA</sequence>
<dbReference type="EMBL" id="JAWDGP010007976">
    <property type="protein sequence ID" value="KAK3698335.1"/>
    <property type="molecule type" value="Genomic_DNA"/>
</dbReference>
<keyword evidence="2" id="KW-1185">Reference proteome</keyword>
<evidence type="ECO:0000313" key="1">
    <source>
        <dbReference type="EMBL" id="KAK3698335.1"/>
    </source>
</evidence>
<dbReference type="AlphaFoldDB" id="A0AAE0XP80"/>
<proteinExistence type="predicted"/>